<dbReference type="AlphaFoldDB" id="A0A133NS99"/>
<dbReference type="PATRIC" id="fig|2702.100.peg.1135"/>
<accession>A0A133NS99</accession>
<evidence type="ECO:0000313" key="1">
    <source>
        <dbReference type="EMBL" id="KXA19164.1"/>
    </source>
</evidence>
<reference evidence="1 2" key="1">
    <citation type="submission" date="2016-01" db="EMBL/GenBank/DDBJ databases">
        <authorList>
            <person name="Oliw E.H."/>
        </authorList>
    </citation>
    <scope>NUCLEOTIDE SEQUENCE [LARGE SCALE GENOMIC DNA]</scope>
    <source>
        <strain evidence="1 2">PSS_7772B</strain>
    </source>
</reference>
<organism evidence="1 2">
    <name type="scientific">Gardnerella vaginalis</name>
    <dbReference type="NCBI Taxonomy" id="2702"/>
    <lineage>
        <taxon>Bacteria</taxon>
        <taxon>Bacillati</taxon>
        <taxon>Actinomycetota</taxon>
        <taxon>Actinomycetes</taxon>
        <taxon>Bifidobacteriales</taxon>
        <taxon>Bifidobacteriaceae</taxon>
        <taxon>Gardnerella</taxon>
    </lineage>
</organism>
<proteinExistence type="predicted"/>
<dbReference type="Proteomes" id="UP000070687">
    <property type="component" value="Unassembled WGS sequence"/>
</dbReference>
<name>A0A133NS99_GARVA</name>
<protein>
    <submittedName>
        <fullName evidence="1">Uncharacterized protein</fullName>
    </submittedName>
</protein>
<sequence>MGITHLTQIIIQYRITNCHKAQHTIVCERSIDSVPNILTTCIIFYIVAHTRGQIHGLTYKQVNNLTHVLSHT</sequence>
<evidence type="ECO:0000313" key="2">
    <source>
        <dbReference type="Proteomes" id="UP000070687"/>
    </source>
</evidence>
<comment type="caution">
    <text evidence="1">The sequence shown here is derived from an EMBL/GenBank/DDBJ whole genome shotgun (WGS) entry which is preliminary data.</text>
</comment>
<dbReference type="EMBL" id="LRQB01000075">
    <property type="protein sequence ID" value="KXA19164.1"/>
    <property type="molecule type" value="Genomic_DNA"/>
</dbReference>
<gene>
    <name evidence="1" type="ORF">HMPREF3208_01149</name>
</gene>